<accession>A0A9W3CYG0</accession>
<organism evidence="1 2">
    <name type="scientific">Raphanus sativus</name>
    <name type="common">Radish</name>
    <name type="synonym">Raphanus raphanistrum var. sativus</name>
    <dbReference type="NCBI Taxonomy" id="3726"/>
    <lineage>
        <taxon>Eukaryota</taxon>
        <taxon>Viridiplantae</taxon>
        <taxon>Streptophyta</taxon>
        <taxon>Embryophyta</taxon>
        <taxon>Tracheophyta</taxon>
        <taxon>Spermatophyta</taxon>
        <taxon>Magnoliopsida</taxon>
        <taxon>eudicotyledons</taxon>
        <taxon>Gunneridae</taxon>
        <taxon>Pentapetalae</taxon>
        <taxon>rosids</taxon>
        <taxon>malvids</taxon>
        <taxon>Brassicales</taxon>
        <taxon>Brassicaceae</taxon>
        <taxon>Brassiceae</taxon>
        <taxon>Raphanus</taxon>
    </lineage>
</organism>
<evidence type="ECO:0000313" key="1">
    <source>
        <dbReference type="Proteomes" id="UP000504610"/>
    </source>
</evidence>
<dbReference type="OrthoDB" id="1083359at2759"/>
<name>A0A9W3CYG0_RAPSA</name>
<dbReference type="RefSeq" id="XP_056856253.1">
    <property type="nucleotide sequence ID" value="XM_057000273.1"/>
</dbReference>
<sequence length="178" mass="20876">MDYLFWRVLPKLEDDQFAWILWYIWKGRNNKVFSNLDIDPMDTLKLAETESKLWKEAQIIPTPKDKERFSGQGWYSTLEGFDGLMRAQNVRATLSPLHSDIEALLWAMECMKNLRQYRVTFATDYIETLKGSFHSSEIIYIPRTKNQKADSLAKSARQQPTFVVHMDAELPAWFTESS</sequence>
<dbReference type="PANTHER" id="PTHR34146">
    <property type="entry name" value="POLYNUCLEOTIDYL TRANSFERASE, RIBONUCLEASE H-LIKE SUPERFAMILY PROTEIN-RELATED"/>
    <property type="match status" value="1"/>
</dbReference>
<reference evidence="2" key="1">
    <citation type="submission" date="2025-08" db="UniProtKB">
        <authorList>
            <consortium name="RefSeq"/>
        </authorList>
    </citation>
    <scope>IDENTIFICATION</scope>
    <source>
        <tissue evidence="2">Leaf</tissue>
    </source>
</reference>
<proteinExistence type="predicted"/>
<gene>
    <name evidence="2" type="primary">LOC130505669</name>
</gene>
<dbReference type="KEGG" id="rsz:130505669"/>
<keyword evidence="1" id="KW-1185">Reference proteome</keyword>
<evidence type="ECO:0000313" key="2">
    <source>
        <dbReference type="RefSeq" id="XP_056856253.1"/>
    </source>
</evidence>
<dbReference type="Proteomes" id="UP000504610">
    <property type="component" value="Unplaced"/>
</dbReference>
<protein>
    <submittedName>
        <fullName evidence="2">Uncharacterized protein LOC130505669</fullName>
    </submittedName>
</protein>
<dbReference type="PANTHER" id="PTHR34146:SF3">
    <property type="entry name" value="POLYNUCLEOTIDYL TRANSFERASE, RIBONUCLEASE H-LIKE SUPERFAMILY PROTEIN"/>
    <property type="match status" value="1"/>
</dbReference>
<dbReference type="GeneID" id="130505669"/>
<dbReference type="AlphaFoldDB" id="A0A9W3CYG0"/>